<sequence>MVPGQGWGKSESNADGDARVDWFRHRPNTGRTWTAALKLKGSFLQQIRQHHLNPGMIG</sequence>
<dbReference type="AlphaFoldDB" id="Q725W4"/>
<dbReference type="EMBL" id="AE017285">
    <property type="protein sequence ID" value="AAS97779.1"/>
    <property type="molecule type" value="Genomic_DNA"/>
</dbReference>
<accession>Q725W4</accession>
<dbReference type="KEGG" id="dvu:DVU_3311"/>
<gene>
    <name evidence="1" type="ordered locus">DVU_3311</name>
</gene>
<evidence type="ECO:0000313" key="2">
    <source>
        <dbReference type="Proteomes" id="UP000002194"/>
    </source>
</evidence>
<reference evidence="1 2" key="1">
    <citation type="journal article" date="2004" name="Nat. Biotechnol.">
        <title>The genome sequence of the anaerobic, sulfate-reducing bacterium Desulfovibrio vulgaris Hildenborough.</title>
        <authorList>
            <person name="Heidelberg J.F."/>
            <person name="Seshadri R."/>
            <person name="Haveman S.A."/>
            <person name="Hemme C.L."/>
            <person name="Paulsen I.T."/>
            <person name="Kolonay J.F."/>
            <person name="Eisen J.A."/>
            <person name="Ward N."/>
            <person name="Methe B."/>
            <person name="Brinkac L.M."/>
            <person name="Daugherty S.C."/>
            <person name="Deboy R.T."/>
            <person name="Dodson R.J."/>
            <person name="Durkin A.S."/>
            <person name="Madupu R."/>
            <person name="Nelson W.C."/>
            <person name="Sullivan S.A."/>
            <person name="Fouts D."/>
            <person name="Haft D.H."/>
            <person name="Selengut J."/>
            <person name="Peterson J.D."/>
            <person name="Davidsen T.M."/>
            <person name="Zafar N."/>
            <person name="Zhou L."/>
            <person name="Radune D."/>
            <person name="Dimitrov G."/>
            <person name="Hance M."/>
            <person name="Tran K."/>
            <person name="Khouri H."/>
            <person name="Gill J."/>
            <person name="Utterback T.R."/>
            <person name="Feldblyum T.V."/>
            <person name="Wall J.D."/>
            <person name="Voordouw G."/>
            <person name="Fraser C.M."/>
        </authorList>
    </citation>
    <scope>NUCLEOTIDE SEQUENCE [LARGE SCALE GENOMIC DNA]</scope>
    <source>
        <strain evidence="2">ATCC 29579 / DSM 644 / NCIMB 8303 / VKM B-1760 / Hildenborough</strain>
    </source>
</reference>
<organism evidence="1 2">
    <name type="scientific">Nitratidesulfovibrio vulgaris (strain ATCC 29579 / DSM 644 / CCUG 34227 / NCIMB 8303 / VKM B-1760 / Hildenborough)</name>
    <name type="common">Desulfovibrio vulgaris</name>
    <dbReference type="NCBI Taxonomy" id="882"/>
    <lineage>
        <taxon>Bacteria</taxon>
        <taxon>Pseudomonadati</taxon>
        <taxon>Thermodesulfobacteriota</taxon>
        <taxon>Desulfovibrionia</taxon>
        <taxon>Desulfovibrionales</taxon>
        <taxon>Desulfovibrionaceae</taxon>
        <taxon>Nitratidesulfovibrio</taxon>
    </lineage>
</organism>
<dbReference type="EnsemblBacteria" id="AAS97779">
    <property type="protein sequence ID" value="AAS97779"/>
    <property type="gene ID" value="DVU_3311"/>
</dbReference>
<dbReference type="HOGENOM" id="CLU_2972100_0_0_7"/>
<proteinExistence type="predicted"/>
<evidence type="ECO:0000313" key="1">
    <source>
        <dbReference type="EMBL" id="AAS97779.1"/>
    </source>
</evidence>
<name>Q725W4_NITV2</name>
<protein>
    <submittedName>
        <fullName evidence="1">Uncharacterized protein</fullName>
    </submittedName>
</protein>
<dbReference type="PaxDb" id="882-DVU_3311"/>
<dbReference type="Proteomes" id="UP000002194">
    <property type="component" value="Chromosome"/>
</dbReference>
<keyword evidence="2" id="KW-1185">Reference proteome</keyword>